<keyword evidence="2" id="KW-1133">Transmembrane helix</keyword>
<evidence type="ECO:0000313" key="4">
    <source>
        <dbReference type="EMBL" id="RXN93219.1"/>
    </source>
</evidence>
<reference evidence="4 5" key="1">
    <citation type="journal article" date="2017" name="Int. J. Syst. Evol. Microbiol.">
        <title>Achromobacter aloeverae sp. nov., isolated from the root of Aloe vera (L.) Burm.f.</title>
        <authorList>
            <person name="Kuncharoen N."/>
            <person name="Muramatsu Y."/>
            <person name="Shibata C."/>
            <person name="Kamakura Y."/>
            <person name="Nakagawa Y."/>
            <person name="Tanasupawat S."/>
        </authorList>
    </citation>
    <scope>NUCLEOTIDE SEQUENCE [LARGE SCALE GENOMIC DNA]</scope>
    <source>
        <strain evidence="4 5">AVA-1</strain>
    </source>
</reference>
<proteinExistence type="predicted"/>
<evidence type="ECO:0000256" key="2">
    <source>
        <dbReference type="SAM" id="Phobius"/>
    </source>
</evidence>
<dbReference type="InterPro" id="IPR012495">
    <property type="entry name" value="TadE-like_dom"/>
</dbReference>
<dbReference type="RefSeq" id="WP_129149175.1">
    <property type="nucleotide sequence ID" value="NZ_JBHSDO010000006.1"/>
</dbReference>
<evidence type="ECO:0000259" key="3">
    <source>
        <dbReference type="Pfam" id="PF07811"/>
    </source>
</evidence>
<comment type="caution">
    <text evidence="4">The sequence shown here is derived from an EMBL/GenBank/DDBJ whole genome shotgun (WGS) entry which is preliminary data.</text>
</comment>
<evidence type="ECO:0000256" key="1">
    <source>
        <dbReference type="SAM" id="MobiDB-lite"/>
    </source>
</evidence>
<keyword evidence="2" id="KW-0812">Transmembrane</keyword>
<protein>
    <submittedName>
        <fullName evidence="4">Pilus assembly protein</fullName>
    </submittedName>
</protein>
<gene>
    <name evidence="4" type="ORF">C7R54_05825</name>
</gene>
<keyword evidence="2" id="KW-0472">Membrane</keyword>
<dbReference type="OrthoDB" id="8656688at2"/>
<dbReference type="Pfam" id="PF07811">
    <property type="entry name" value="TadE"/>
    <property type="match status" value="1"/>
</dbReference>
<feature type="region of interest" description="Disordered" evidence="1">
    <location>
        <begin position="1"/>
        <end position="21"/>
    </location>
</feature>
<feature type="transmembrane region" description="Helical" evidence="2">
    <location>
        <begin position="35"/>
        <end position="58"/>
    </location>
</feature>
<keyword evidence="5" id="KW-1185">Reference proteome</keyword>
<sequence>MRPSRDVPAGPARARQRAVARHGPRAQHGLAALEFALVLSAFLLLFGGIVGLGGVMWAQQKLTGAATEGARAVLDSGLNGAVDMDAACKVAREAATWMAVGCAAAPRTCAWPGGTGGAAASCAAVTLTYSTADWPLLSLVRALSQALGVSTWVPRTLTANAVVQIQEAL</sequence>
<evidence type="ECO:0000313" key="5">
    <source>
        <dbReference type="Proteomes" id="UP000290849"/>
    </source>
</evidence>
<dbReference type="AlphaFoldDB" id="A0A4Q1HQI5"/>
<accession>A0A4Q1HQI5</accession>
<name>A0A4Q1HQI5_9BURK</name>
<dbReference type="Proteomes" id="UP000290849">
    <property type="component" value="Unassembled WGS sequence"/>
</dbReference>
<organism evidence="4 5">
    <name type="scientific">Achromobacter aloeverae</name>
    <dbReference type="NCBI Taxonomy" id="1750518"/>
    <lineage>
        <taxon>Bacteria</taxon>
        <taxon>Pseudomonadati</taxon>
        <taxon>Pseudomonadota</taxon>
        <taxon>Betaproteobacteria</taxon>
        <taxon>Burkholderiales</taxon>
        <taxon>Alcaligenaceae</taxon>
        <taxon>Achromobacter</taxon>
    </lineage>
</organism>
<dbReference type="EMBL" id="PYAL01000001">
    <property type="protein sequence ID" value="RXN93219.1"/>
    <property type="molecule type" value="Genomic_DNA"/>
</dbReference>
<feature type="domain" description="TadE-like" evidence="3">
    <location>
        <begin position="29"/>
        <end position="71"/>
    </location>
</feature>